<evidence type="ECO:0000256" key="4">
    <source>
        <dbReference type="ARBA" id="ARBA00023239"/>
    </source>
</evidence>
<dbReference type="GO" id="GO:0008732">
    <property type="term" value="F:L-allo-threonine aldolase activity"/>
    <property type="evidence" value="ECO:0007669"/>
    <property type="project" value="TreeGrafter"/>
</dbReference>
<dbReference type="Proteomes" id="UP000094444">
    <property type="component" value="Unassembled WGS sequence"/>
</dbReference>
<dbReference type="InParanoid" id="A0A2P5HIL1"/>
<evidence type="ECO:0000256" key="2">
    <source>
        <dbReference type="ARBA" id="ARBA00006966"/>
    </source>
</evidence>
<keyword evidence="4 7" id="KW-0456">Lyase</keyword>
<dbReference type="Gene3D" id="3.40.640.10">
    <property type="entry name" value="Type I PLP-dependent aspartate aminotransferase-like (Major domain)"/>
    <property type="match status" value="1"/>
</dbReference>
<comment type="similarity">
    <text evidence="2">Belongs to the threonine aldolase family.</text>
</comment>
<keyword evidence="3" id="KW-0663">Pyridoxal phosphate</keyword>
<dbReference type="FunFam" id="3.40.640.10:FF:000030">
    <property type="entry name" value="Low-specificity L-threonine aldolase"/>
    <property type="match status" value="1"/>
</dbReference>
<dbReference type="SUPFAM" id="SSF53383">
    <property type="entry name" value="PLP-dependent transferases"/>
    <property type="match status" value="1"/>
</dbReference>
<dbReference type="EMBL" id="MAVT02001816">
    <property type="protein sequence ID" value="POS70082.1"/>
    <property type="molecule type" value="Genomic_DNA"/>
</dbReference>
<dbReference type="PANTHER" id="PTHR48097:SF9">
    <property type="entry name" value="L-THREONINE ALDOLASE"/>
    <property type="match status" value="1"/>
</dbReference>
<dbReference type="GO" id="GO:0005829">
    <property type="term" value="C:cytosol"/>
    <property type="evidence" value="ECO:0007669"/>
    <property type="project" value="TreeGrafter"/>
</dbReference>
<evidence type="ECO:0000256" key="5">
    <source>
        <dbReference type="PIRSR" id="PIRSR017617-1"/>
    </source>
</evidence>
<dbReference type="InterPro" id="IPR015424">
    <property type="entry name" value="PyrdxlP-dep_Trfase"/>
</dbReference>
<comment type="cofactor">
    <cofactor evidence="1">
        <name>pyridoxal 5'-phosphate</name>
        <dbReference type="ChEBI" id="CHEBI:597326"/>
    </cofactor>
</comment>
<dbReference type="OrthoDB" id="10261951at2759"/>
<protein>
    <submittedName>
        <fullName evidence="7">Beta-eliminating lyase</fullName>
    </submittedName>
</protein>
<accession>A0A2P5HIL1</accession>
<feature type="domain" description="Aromatic amino acid beta-eliminating lyase/threonine aldolase" evidence="6">
    <location>
        <begin position="23"/>
        <end position="314"/>
    </location>
</feature>
<dbReference type="FunCoup" id="A0A2P5HIL1">
    <property type="interactions" value="976"/>
</dbReference>
<comment type="caution">
    <text evidence="7">The sequence shown here is derived from an EMBL/GenBank/DDBJ whole genome shotgun (WGS) entry which is preliminary data.</text>
</comment>
<dbReference type="PIRSF" id="PIRSF017617">
    <property type="entry name" value="Thr_aldolase"/>
    <property type="match status" value="1"/>
</dbReference>
<dbReference type="Pfam" id="PF01212">
    <property type="entry name" value="Beta_elim_lyase"/>
    <property type="match status" value="1"/>
</dbReference>
<feature type="modified residue" description="N6-(pyridoxal phosphate)lysine" evidence="5">
    <location>
        <position position="220"/>
    </location>
</feature>
<proteinExistence type="inferred from homology"/>
<evidence type="ECO:0000256" key="3">
    <source>
        <dbReference type="ARBA" id="ARBA00022898"/>
    </source>
</evidence>
<evidence type="ECO:0000313" key="8">
    <source>
        <dbReference type="Proteomes" id="UP000094444"/>
    </source>
</evidence>
<sequence length="385" mass="41407">MVEESNTSTGLWGQSRLTGAAFDFRSDVVTTPSVGMLDAIRRATLNDDVYGEDQTTSAFECEMASICGKEAAAFVMTGTMANQLALRTLLNEAPPYAILTDAQSHIVHWEAGGVAFINGAMIQAIRPLNGRYLTVLDAEKHAVLAYDVHKAPTRVISIENTNSGTVVPLEELRRLHAWAQKNQVSIHIDGARLFDAVAASSSSLRDFAQCADLITLDFSKNLGAPMGAVVLGSMVSIQRLKRTRKGIGGGMRQAGVLASAARQAVVENFGLGGVDSAGVLSRSHGIARLVGQIWTGRGGRLLRPVETNVVWVDLKSLGVEEWTWNAAGKRHGILLDGKRIMLHHQICDEAVVKLQSVIAEVLPSEVESIDLDDALFLTGSTRARL</sequence>
<dbReference type="AlphaFoldDB" id="A0A2P5HIL1"/>
<evidence type="ECO:0000313" key="7">
    <source>
        <dbReference type="EMBL" id="POS70082.1"/>
    </source>
</evidence>
<dbReference type="GO" id="GO:0006545">
    <property type="term" value="P:glycine biosynthetic process"/>
    <property type="evidence" value="ECO:0007669"/>
    <property type="project" value="TreeGrafter"/>
</dbReference>
<reference evidence="7" key="1">
    <citation type="submission" date="2017-09" db="EMBL/GenBank/DDBJ databases">
        <title>Polyketide synthases of a Diaporthe helianthi virulent isolate.</title>
        <authorList>
            <person name="Baroncelli R."/>
        </authorList>
    </citation>
    <scope>NUCLEOTIDE SEQUENCE [LARGE SCALE GENOMIC DNA]</scope>
    <source>
        <strain evidence="7">7/96</strain>
    </source>
</reference>
<dbReference type="PANTHER" id="PTHR48097">
    <property type="entry name" value="L-THREONINE ALDOLASE-RELATED"/>
    <property type="match status" value="1"/>
</dbReference>
<organism evidence="7 8">
    <name type="scientific">Diaporthe helianthi</name>
    <dbReference type="NCBI Taxonomy" id="158607"/>
    <lineage>
        <taxon>Eukaryota</taxon>
        <taxon>Fungi</taxon>
        <taxon>Dikarya</taxon>
        <taxon>Ascomycota</taxon>
        <taxon>Pezizomycotina</taxon>
        <taxon>Sordariomycetes</taxon>
        <taxon>Sordariomycetidae</taxon>
        <taxon>Diaporthales</taxon>
        <taxon>Diaporthaceae</taxon>
        <taxon>Diaporthe</taxon>
    </lineage>
</organism>
<name>A0A2P5HIL1_DIAHE</name>
<dbReference type="InterPro" id="IPR001597">
    <property type="entry name" value="ArAA_b-elim_lyase/Thr_aldolase"/>
</dbReference>
<dbReference type="GO" id="GO:0006567">
    <property type="term" value="P:L-threonine catabolic process"/>
    <property type="evidence" value="ECO:0007669"/>
    <property type="project" value="TreeGrafter"/>
</dbReference>
<dbReference type="STRING" id="158607.A0A2P5HIL1"/>
<evidence type="ECO:0000259" key="6">
    <source>
        <dbReference type="Pfam" id="PF01212"/>
    </source>
</evidence>
<evidence type="ECO:0000256" key="1">
    <source>
        <dbReference type="ARBA" id="ARBA00001933"/>
    </source>
</evidence>
<dbReference type="InterPro" id="IPR015421">
    <property type="entry name" value="PyrdxlP-dep_Trfase_major"/>
</dbReference>
<dbReference type="InterPro" id="IPR023603">
    <property type="entry name" value="Low_specificity_L-TA-like"/>
</dbReference>
<gene>
    <name evidence="7" type="ORF">DHEL01_v211522</name>
</gene>
<keyword evidence="8" id="KW-1185">Reference proteome</keyword>